<evidence type="ECO:0000256" key="4">
    <source>
        <dbReference type="ARBA" id="ARBA00023136"/>
    </source>
</evidence>
<dbReference type="AlphaFoldDB" id="A0A8B7K8J3"/>
<keyword evidence="2 6" id="KW-0812">Transmembrane</keyword>
<dbReference type="RefSeq" id="XP_014412294.1">
    <property type="nucleotide sequence ID" value="XM_014556808.2"/>
</dbReference>
<dbReference type="SUPFAM" id="SSF103473">
    <property type="entry name" value="MFS general substrate transporter"/>
    <property type="match status" value="1"/>
</dbReference>
<dbReference type="InterPro" id="IPR020846">
    <property type="entry name" value="MFS_dom"/>
</dbReference>
<feature type="transmembrane region" description="Helical" evidence="6">
    <location>
        <begin position="481"/>
        <end position="504"/>
    </location>
</feature>
<dbReference type="GeneID" id="102524086"/>
<dbReference type="GO" id="GO:0016323">
    <property type="term" value="C:basolateral plasma membrane"/>
    <property type="evidence" value="ECO:0007669"/>
    <property type="project" value="UniProtKB-SubCell"/>
</dbReference>
<keyword evidence="8" id="KW-1185">Reference proteome</keyword>
<feature type="transmembrane region" description="Helical" evidence="6">
    <location>
        <begin position="399"/>
        <end position="417"/>
    </location>
</feature>
<dbReference type="PANTHER" id="PTHR24064">
    <property type="entry name" value="SOLUTE CARRIER FAMILY 22 MEMBER"/>
    <property type="match status" value="1"/>
</dbReference>
<feature type="domain" description="Major facilitator superfamily (MFS) profile" evidence="7">
    <location>
        <begin position="93"/>
        <end position="509"/>
    </location>
</feature>
<dbReference type="PROSITE" id="PS50850">
    <property type="entry name" value="MFS"/>
    <property type="match status" value="1"/>
</dbReference>
<evidence type="ECO:0000259" key="7">
    <source>
        <dbReference type="PROSITE" id="PS50850"/>
    </source>
</evidence>
<dbReference type="OrthoDB" id="5296287at2759"/>
<keyword evidence="3 6" id="KW-1133">Transmembrane helix</keyword>
<name>A0A8B7K8J3_CAMFR</name>
<gene>
    <name evidence="9" type="primary">LOC102524086</name>
</gene>
<dbReference type="Gene3D" id="1.20.1250.20">
    <property type="entry name" value="MFS general substrate transporter like domains"/>
    <property type="match status" value="1"/>
</dbReference>
<evidence type="ECO:0000313" key="9">
    <source>
        <dbReference type="RefSeq" id="XP_014412294.1"/>
    </source>
</evidence>
<organism evidence="8 9">
    <name type="scientific">Camelus ferus</name>
    <name type="common">Wild bactrian camel</name>
    <name type="synonym">Camelus bactrianus ferus</name>
    <dbReference type="NCBI Taxonomy" id="419612"/>
    <lineage>
        <taxon>Eukaryota</taxon>
        <taxon>Metazoa</taxon>
        <taxon>Chordata</taxon>
        <taxon>Craniata</taxon>
        <taxon>Vertebrata</taxon>
        <taxon>Euteleostomi</taxon>
        <taxon>Mammalia</taxon>
        <taxon>Eutheria</taxon>
        <taxon>Laurasiatheria</taxon>
        <taxon>Artiodactyla</taxon>
        <taxon>Tylopoda</taxon>
        <taxon>Camelidae</taxon>
        <taxon>Camelus</taxon>
    </lineage>
</organism>
<feature type="transmembrane region" description="Helical" evidence="6">
    <location>
        <begin position="193"/>
        <end position="211"/>
    </location>
</feature>
<sequence>MTFNDLLLQVGGICRFQQIQIPLLILSLSLLYLHHALQNFTAAIPTHHCRPPADTNLSKEEDLGAWLPRDRHGQPVSCLRFTSPQRGPPFPIGTATNSTGTTETCSDGWIYDNSTFPSTTMTEWDLLCTHKTLPQLSQPIFMAGILAGNLIFGVLADRLGRQKVLIWSYLKLAVSGTCTVFTYNFPAYCVCRFLSGITVSGPSITSFSLSLEWLPIHAQPSLGLLLGFAPTTGQLFLGGMAYAVPHWRHLQLLVSLPFFVFLICSRFFIESALWYSSLGRLELTLKALQRVAQINGKQEEGAKLSVELLQMSLQDGPTTGGAQPSILQLLRNPTVRRLFLCIVPLLLVHCFSFFGLFMSLQSFGINIYLAQVLFTTVDLPFYILGFLATKSIGRRPTQVASLLLSGIFILTCAVIPLDQIFLRITMATLGKGCVTSSMNCISMYTGELYPTVMQQRGVSVTITLANVGSIPSPLVDMTSEFYPSLPLFIYGAILVAACPITVLLPETMGQPLPNTVQDLERRRKKKSGQKQQEQQMVPLQSS</sequence>
<feature type="region of interest" description="Disordered" evidence="5">
    <location>
        <begin position="519"/>
        <end position="542"/>
    </location>
</feature>
<feature type="transmembrane region" description="Helical" evidence="6">
    <location>
        <begin position="223"/>
        <end position="244"/>
    </location>
</feature>
<accession>A0A8B7K8J3</accession>
<dbReference type="InterPro" id="IPR036259">
    <property type="entry name" value="MFS_trans_sf"/>
</dbReference>
<dbReference type="Proteomes" id="UP000694856">
    <property type="component" value="Chromosome 10"/>
</dbReference>
<evidence type="ECO:0000256" key="2">
    <source>
        <dbReference type="ARBA" id="ARBA00022692"/>
    </source>
</evidence>
<dbReference type="InterPro" id="IPR005828">
    <property type="entry name" value="MFS_sugar_transport-like"/>
</dbReference>
<evidence type="ECO:0000256" key="1">
    <source>
        <dbReference type="ARBA" id="ARBA00004554"/>
    </source>
</evidence>
<reference evidence="9" key="1">
    <citation type="submission" date="2025-08" db="UniProtKB">
        <authorList>
            <consortium name="RefSeq"/>
        </authorList>
    </citation>
    <scope>IDENTIFICATION</scope>
    <source>
        <tissue evidence="9">Ear skin</tissue>
    </source>
</reference>
<feature type="transmembrane region" description="Helical" evidence="6">
    <location>
        <begin position="338"/>
        <end position="359"/>
    </location>
</feature>
<dbReference type="GO" id="GO:0022857">
    <property type="term" value="F:transmembrane transporter activity"/>
    <property type="evidence" value="ECO:0007669"/>
    <property type="project" value="InterPro"/>
</dbReference>
<keyword evidence="4 6" id="KW-0472">Membrane</keyword>
<evidence type="ECO:0000256" key="5">
    <source>
        <dbReference type="SAM" id="MobiDB-lite"/>
    </source>
</evidence>
<evidence type="ECO:0000313" key="8">
    <source>
        <dbReference type="Proteomes" id="UP000694856"/>
    </source>
</evidence>
<protein>
    <submittedName>
        <fullName evidence="9">Solute carrier family 22 member 6 isoform X3</fullName>
    </submittedName>
</protein>
<evidence type="ECO:0000256" key="6">
    <source>
        <dbReference type="SAM" id="Phobius"/>
    </source>
</evidence>
<comment type="subcellular location">
    <subcellularLocation>
        <location evidence="1">Basolateral cell membrane</location>
        <topology evidence="1">Multi-pass membrane protein</topology>
    </subcellularLocation>
</comment>
<dbReference type="KEGG" id="cfr:102524086"/>
<feature type="transmembrane region" description="Helical" evidence="6">
    <location>
        <begin position="250"/>
        <end position="269"/>
    </location>
</feature>
<evidence type="ECO:0000256" key="3">
    <source>
        <dbReference type="ARBA" id="ARBA00022989"/>
    </source>
</evidence>
<feature type="transmembrane region" description="Helical" evidence="6">
    <location>
        <begin position="136"/>
        <end position="156"/>
    </location>
</feature>
<proteinExistence type="predicted"/>
<feature type="transmembrane region" description="Helical" evidence="6">
    <location>
        <begin position="365"/>
        <end position="387"/>
    </location>
</feature>
<dbReference type="FunFam" id="1.20.1250.20:FF:000023">
    <property type="entry name" value="Solute carrier family 22 member 6"/>
    <property type="match status" value="1"/>
</dbReference>
<dbReference type="Pfam" id="PF00083">
    <property type="entry name" value="Sugar_tr"/>
    <property type="match status" value="1"/>
</dbReference>
<feature type="transmembrane region" description="Helical" evidence="6">
    <location>
        <begin position="168"/>
        <end position="187"/>
    </location>
</feature>